<proteinExistence type="predicted"/>
<gene>
    <name evidence="1" type="ORF">C1I89_31705</name>
</gene>
<name>A0A2N8K984_9BURK</name>
<sequence length="162" mass="16828">MTLEGPSCGGFSRPAAARTGYVVLRIEPGGRAARLAPGGLPAPSRRSPGRWPSPLGFAALTGLPGPFPGPSLPCPTGAAVVDSFGTSRPRPAGAALTLTLEGQRGRRDVDTWGAAADFGLVEPSRRPPRRPKCLIGMELSTEVVDNPVRNPAPVLTLEGRPY</sequence>
<protein>
    <submittedName>
        <fullName evidence="1">Uncharacterized protein</fullName>
    </submittedName>
</protein>
<dbReference type="AlphaFoldDB" id="A0A2N8K984"/>
<organism evidence="1 2">
    <name type="scientific">Achromobacter pulmonis</name>
    <dbReference type="NCBI Taxonomy" id="1389932"/>
    <lineage>
        <taxon>Bacteria</taxon>
        <taxon>Pseudomonadati</taxon>
        <taxon>Pseudomonadota</taxon>
        <taxon>Betaproteobacteria</taxon>
        <taxon>Burkholderiales</taxon>
        <taxon>Alcaligenaceae</taxon>
        <taxon>Achromobacter</taxon>
    </lineage>
</organism>
<accession>A0A2N8K984</accession>
<dbReference type="EMBL" id="POQS01000013">
    <property type="protein sequence ID" value="PND30021.1"/>
    <property type="molecule type" value="Genomic_DNA"/>
</dbReference>
<keyword evidence="2" id="KW-1185">Reference proteome</keyword>
<evidence type="ECO:0000313" key="1">
    <source>
        <dbReference type="EMBL" id="PND30021.1"/>
    </source>
</evidence>
<reference evidence="1 2" key="1">
    <citation type="submission" date="2018-01" db="EMBL/GenBank/DDBJ databases">
        <title>The draft genome of an aniline degradation strain ANB-1.</title>
        <authorList>
            <person name="Zhang L."/>
            <person name="Jiang J."/>
        </authorList>
    </citation>
    <scope>NUCLEOTIDE SEQUENCE [LARGE SCALE GENOMIC DNA]</scope>
    <source>
        <strain evidence="1 2">ANB-1</strain>
    </source>
</reference>
<evidence type="ECO:0000313" key="2">
    <source>
        <dbReference type="Proteomes" id="UP000235994"/>
    </source>
</evidence>
<dbReference type="Proteomes" id="UP000235994">
    <property type="component" value="Unassembled WGS sequence"/>
</dbReference>
<comment type="caution">
    <text evidence="1">The sequence shown here is derived from an EMBL/GenBank/DDBJ whole genome shotgun (WGS) entry which is preliminary data.</text>
</comment>